<organism evidence="1 2">
    <name type="scientific">Chryseobacterium herbae</name>
    <dbReference type="NCBI Taxonomy" id="2976476"/>
    <lineage>
        <taxon>Bacteria</taxon>
        <taxon>Pseudomonadati</taxon>
        <taxon>Bacteroidota</taxon>
        <taxon>Flavobacteriia</taxon>
        <taxon>Flavobacteriales</taxon>
        <taxon>Weeksellaceae</taxon>
        <taxon>Chryseobacterium group</taxon>
        <taxon>Chryseobacterium</taxon>
    </lineage>
</organism>
<accession>A0ABT2ISG3</accession>
<evidence type="ECO:0000313" key="1">
    <source>
        <dbReference type="EMBL" id="MCT2561764.1"/>
    </source>
</evidence>
<dbReference type="Proteomes" id="UP001525566">
    <property type="component" value="Unassembled WGS sequence"/>
</dbReference>
<gene>
    <name evidence="1" type="ORF">N0B48_07705</name>
</gene>
<comment type="caution">
    <text evidence="1">The sequence shown here is derived from an EMBL/GenBank/DDBJ whole genome shotgun (WGS) entry which is preliminary data.</text>
</comment>
<sequence>MKIFNVQPITLTEYTVNEEHFGKSLTNGSYESGFSFTSMIVESVNTLIITFDILYSIDNEIPRESILSSDNPDKFTIQVEYEIGGGEIFLSYESSCQFNFESQDYYSDVLSITEFLAEYHTHTIAFLKQNAFKHVLEKEEQMRIRQTFKADAVVAIDSLR</sequence>
<keyword evidence="2" id="KW-1185">Reference proteome</keyword>
<protein>
    <submittedName>
        <fullName evidence="1">Uncharacterized protein</fullName>
    </submittedName>
</protein>
<name>A0ABT2ISG3_9FLAO</name>
<dbReference type="RefSeq" id="WP_259838002.1">
    <property type="nucleotide sequence ID" value="NZ_JAOAMU010000002.1"/>
</dbReference>
<dbReference type="EMBL" id="JAOAMU010000002">
    <property type="protein sequence ID" value="MCT2561764.1"/>
    <property type="molecule type" value="Genomic_DNA"/>
</dbReference>
<evidence type="ECO:0000313" key="2">
    <source>
        <dbReference type="Proteomes" id="UP001525566"/>
    </source>
</evidence>
<reference evidence="1 2" key="1">
    <citation type="submission" date="2022-09" db="EMBL/GenBank/DDBJ databases">
        <title>Chryseobacterium oleae sp.nov., isolated from the inter-root soil of Pyrola calliantha H. Andr. in Tibet.</title>
        <authorList>
            <person name="Li Z."/>
        </authorList>
    </citation>
    <scope>NUCLEOTIDE SEQUENCE [LARGE SCALE GENOMIC DNA]</scope>
    <source>
        <strain evidence="2">pc1-10</strain>
    </source>
</reference>
<proteinExistence type="predicted"/>